<dbReference type="AlphaFoldDB" id="A0A1H7CNA8"/>
<evidence type="ECO:0000256" key="1">
    <source>
        <dbReference type="SAM" id="Phobius"/>
    </source>
</evidence>
<reference evidence="3 4" key="1">
    <citation type="submission" date="2016-10" db="EMBL/GenBank/DDBJ databases">
        <authorList>
            <person name="de Groot N.N."/>
        </authorList>
    </citation>
    <scope>NUCLEOTIDE SEQUENCE [LARGE SCALE GENOMIC DNA]</scope>
    <source>
        <strain evidence="3 4">DSM 29340</strain>
    </source>
</reference>
<gene>
    <name evidence="3" type="ORF">SAMN05444007_108231</name>
</gene>
<feature type="transmembrane region" description="Helical" evidence="1">
    <location>
        <begin position="20"/>
        <end position="37"/>
    </location>
</feature>
<keyword evidence="1" id="KW-1133">Transmembrane helix</keyword>
<dbReference type="InterPro" id="IPR021361">
    <property type="entry name" value="Tad2-like_dom"/>
</dbReference>
<sequence length="100" mass="11130">MRFEDALAALKMGDAVARSGWNGTGMFIVLMPALYLPPFNTQDTARKVNDRTAKWIGKDTPLDCQPYIAMFTAQKQWQPGWVASQADLLADDWVVVPVEA</sequence>
<protein>
    <recommendedName>
        <fullName evidence="2">Thoeris anti-defense 2-like domain-containing protein</fullName>
    </recommendedName>
</protein>
<proteinExistence type="predicted"/>
<dbReference type="OrthoDB" id="9806476at2"/>
<organism evidence="3 4">
    <name type="scientific">Cribrihabitans marinus</name>
    <dbReference type="NCBI Taxonomy" id="1227549"/>
    <lineage>
        <taxon>Bacteria</taxon>
        <taxon>Pseudomonadati</taxon>
        <taxon>Pseudomonadota</taxon>
        <taxon>Alphaproteobacteria</taxon>
        <taxon>Rhodobacterales</taxon>
        <taxon>Paracoccaceae</taxon>
        <taxon>Cribrihabitans</taxon>
    </lineage>
</organism>
<keyword evidence="4" id="KW-1185">Reference proteome</keyword>
<dbReference type="RefSeq" id="WP_092368630.1">
    <property type="nucleotide sequence ID" value="NZ_BMGV01000008.1"/>
</dbReference>
<dbReference type="EMBL" id="FNYD01000008">
    <property type="protein sequence ID" value="SEJ91243.1"/>
    <property type="molecule type" value="Genomic_DNA"/>
</dbReference>
<evidence type="ECO:0000313" key="4">
    <source>
        <dbReference type="Proteomes" id="UP000199379"/>
    </source>
</evidence>
<dbReference type="Pfam" id="PF11195">
    <property type="entry name" value="Tad2-like"/>
    <property type="match status" value="1"/>
</dbReference>
<accession>A0A1H7CNA8</accession>
<evidence type="ECO:0000313" key="3">
    <source>
        <dbReference type="EMBL" id="SEJ91243.1"/>
    </source>
</evidence>
<keyword evidence="1" id="KW-0812">Transmembrane</keyword>
<keyword evidence="1" id="KW-0472">Membrane</keyword>
<dbReference type="Proteomes" id="UP000199379">
    <property type="component" value="Unassembled WGS sequence"/>
</dbReference>
<dbReference type="STRING" id="1227549.SAMN05444007_108231"/>
<evidence type="ECO:0000259" key="2">
    <source>
        <dbReference type="Pfam" id="PF11195"/>
    </source>
</evidence>
<feature type="domain" description="Thoeris anti-defense 2-like" evidence="2">
    <location>
        <begin position="1"/>
        <end position="96"/>
    </location>
</feature>
<name>A0A1H7CNA8_9RHOB</name>